<keyword evidence="5" id="KW-1185">Reference proteome</keyword>
<proteinExistence type="predicted"/>
<dbReference type="GO" id="GO:0016747">
    <property type="term" value="F:acyltransferase activity, transferring groups other than amino-acyl groups"/>
    <property type="evidence" value="ECO:0007669"/>
    <property type="project" value="InterPro"/>
</dbReference>
<gene>
    <name evidence="4" type="ORF">E6W39_36070</name>
</gene>
<evidence type="ECO:0000313" key="5">
    <source>
        <dbReference type="Proteomes" id="UP000319103"/>
    </source>
</evidence>
<comment type="caution">
    <text evidence="4">The sequence shown here is derived from an EMBL/GenBank/DDBJ whole genome shotgun (WGS) entry which is preliminary data.</text>
</comment>
<evidence type="ECO:0000256" key="2">
    <source>
        <dbReference type="ARBA" id="ARBA00023315"/>
    </source>
</evidence>
<keyword evidence="2" id="KW-0012">Acyltransferase</keyword>
<organism evidence="4 5">
    <name type="scientific">Kitasatospora acidiphila</name>
    <dbReference type="NCBI Taxonomy" id="2567942"/>
    <lineage>
        <taxon>Bacteria</taxon>
        <taxon>Bacillati</taxon>
        <taxon>Actinomycetota</taxon>
        <taxon>Actinomycetes</taxon>
        <taxon>Kitasatosporales</taxon>
        <taxon>Streptomycetaceae</taxon>
        <taxon>Kitasatospora</taxon>
    </lineage>
</organism>
<keyword evidence="1 4" id="KW-0808">Transferase</keyword>
<accession>A0A540WDY8</accession>
<evidence type="ECO:0000256" key="1">
    <source>
        <dbReference type="ARBA" id="ARBA00022679"/>
    </source>
</evidence>
<dbReference type="Pfam" id="PF13508">
    <property type="entry name" value="Acetyltransf_7"/>
    <property type="match status" value="1"/>
</dbReference>
<feature type="domain" description="N-acetyltransferase" evidence="3">
    <location>
        <begin position="1"/>
        <end position="121"/>
    </location>
</feature>
<dbReference type="Pfam" id="PF00583">
    <property type="entry name" value="Acetyltransf_1"/>
    <property type="match status" value="1"/>
</dbReference>
<evidence type="ECO:0000259" key="3">
    <source>
        <dbReference type="PROSITE" id="PS51186"/>
    </source>
</evidence>
<feature type="domain" description="N-acetyltransferase" evidence="3">
    <location>
        <begin position="146"/>
        <end position="287"/>
    </location>
</feature>
<sequence>MRITALTDPDRSPTSHRLAWLAEDEAGHPLGSAFLRLPTAAGRDHLGELTLAVHPADRRAGVGSALLAQVVAAAGAEQRRCVIAQVEEGSPGDAFLADRGFGRAATLEYARLALDSESPTVVHGPADYQLLHWDGMVSDELAEAFVAARSAMDDMPIGEADFGRVVWDVPRMRAAADAVAARGELLCTMAAVETASGEFVGFTELVLAGDGTGDAQHYGTAVRPEHRGRGIARWLKAAQIETVRAEFPRLAGLLTDTAEENAAMRRVNAALGYRTTHRTHLYQLDPS</sequence>
<dbReference type="InterPro" id="IPR000182">
    <property type="entry name" value="GNAT_dom"/>
</dbReference>
<protein>
    <submittedName>
        <fullName evidence="4">GNAT family N-acetyltransferase</fullName>
    </submittedName>
</protein>
<dbReference type="InterPro" id="IPR016181">
    <property type="entry name" value="Acyl_CoA_acyltransferase"/>
</dbReference>
<name>A0A540WDY8_9ACTN</name>
<dbReference type="OrthoDB" id="4119890at2"/>
<dbReference type="SUPFAM" id="SSF55729">
    <property type="entry name" value="Acyl-CoA N-acyltransferases (Nat)"/>
    <property type="match status" value="2"/>
</dbReference>
<dbReference type="Proteomes" id="UP000319103">
    <property type="component" value="Unassembled WGS sequence"/>
</dbReference>
<dbReference type="Gene3D" id="3.40.630.30">
    <property type="match status" value="1"/>
</dbReference>
<dbReference type="PANTHER" id="PTHR43877:SF1">
    <property type="entry name" value="ACETYLTRANSFERASE"/>
    <property type="match status" value="1"/>
</dbReference>
<dbReference type="PROSITE" id="PS51186">
    <property type="entry name" value="GNAT"/>
    <property type="match status" value="2"/>
</dbReference>
<reference evidence="4 5" key="1">
    <citation type="submission" date="2019-06" db="EMBL/GenBank/DDBJ databases">
        <title>Description of Kitasatospora acidophila sp. nov. isolated from pine grove soil, and reclassification of Streptomyces novaecaesareae to Kitasatospora novaeceasareae comb. nov.</title>
        <authorList>
            <person name="Kim M.J."/>
        </authorList>
    </citation>
    <scope>NUCLEOTIDE SEQUENCE [LARGE SCALE GENOMIC DNA]</scope>
    <source>
        <strain evidence="4 5">MMS16-CNU292</strain>
    </source>
</reference>
<dbReference type="PANTHER" id="PTHR43877">
    <property type="entry name" value="AMINOALKYLPHOSPHONATE N-ACETYLTRANSFERASE-RELATED-RELATED"/>
    <property type="match status" value="1"/>
</dbReference>
<dbReference type="AlphaFoldDB" id="A0A540WDY8"/>
<dbReference type="InterPro" id="IPR050832">
    <property type="entry name" value="Bact_Acetyltransf"/>
</dbReference>
<dbReference type="RefSeq" id="WP_141637038.1">
    <property type="nucleotide sequence ID" value="NZ_VIGB01000003.1"/>
</dbReference>
<evidence type="ECO:0000313" key="4">
    <source>
        <dbReference type="EMBL" id="TQF06624.1"/>
    </source>
</evidence>
<dbReference type="EMBL" id="VIGB01000003">
    <property type="protein sequence ID" value="TQF06624.1"/>
    <property type="molecule type" value="Genomic_DNA"/>
</dbReference>
<dbReference type="CDD" id="cd04301">
    <property type="entry name" value="NAT_SF"/>
    <property type="match status" value="1"/>
</dbReference>